<sequence length="707" mass="77224">MNNSKGLKTIEGVYVPTVLTILGVIMYLRLGWIVGNAGIIGALAIIGIAHLITISTTLSMASMLSNIKVGAGGAYSIVSQSLGFEMGGAIGIPLYISQAISVAFYITGFTELWATFFPNHPIKIVALITWVILSGLSIYSTKLAFKVQYFIFVAVVLSIISFITGGSVGESNMQLLGNFQNAGFWQTFAIFFPAVTGILTGATMSGELKNPRKSIIIGTLAAVLTGFITYSGIAVLFSYKAPTQSLLENNLIILDISFSKVAVVAGLMGAVLSSALSTLISAPRTLGALAENRSVPAYGFLSIKGKNGEPKNAIIISSIFSAIVLLLGNLDGLASLLTLFFLTTYGMINLVVFLEQVIGIASFRPSLSISIMIPIVGLIGCLLSMILINKFFTIITFAIIAIIYYTLQKNKIISPWGDVRGGIFHSIAEWAAQKAMAMPYHPKLWKPSIVVPVETPEDFKRITHFIRSFIYPSGRVYYLTIDKNGDKIEDTKQAIKTVLEPLKEENLFAHEVFIEGGTFDSDISVVLQSLSSTFLPPNSIFFTISDDPDKQKKLNNTFDTIRHLKIGLMCLHIHSKYGYGQSKKINLWLRDKSPNNNLAVLSALQISKNWSAKVTLCRIVSSTANIRQVEEELKEFIKDARLPTNTRIMVKCGNFEDVITNESTDLNILGMPTYNDEINFEYIVKIMNLVPSSILFVADSGLENALV</sequence>
<keyword evidence="6 7" id="KW-0472">Membrane</keyword>
<name>A0A0G3W988_9CLOT</name>
<feature type="transmembrane region" description="Helical" evidence="7">
    <location>
        <begin position="39"/>
        <end position="61"/>
    </location>
</feature>
<evidence type="ECO:0000313" key="11">
    <source>
        <dbReference type="EMBL" id="AKL94938.1"/>
    </source>
</evidence>
<keyword evidence="12" id="KW-1185">Reference proteome</keyword>
<accession>A0A0G3W988</accession>
<keyword evidence="5 7" id="KW-1133">Transmembrane helix</keyword>
<feature type="transmembrane region" description="Helical" evidence="7">
    <location>
        <begin position="82"/>
        <end position="108"/>
    </location>
</feature>
<evidence type="ECO:0000256" key="1">
    <source>
        <dbReference type="ARBA" id="ARBA00004141"/>
    </source>
</evidence>
<dbReference type="AlphaFoldDB" id="A0A0G3W988"/>
<evidence type="ECO:0000256" key="6">
    <source>
        <dbReference type="ARBA" id="ARBA00023136"/>
    </source>
</evidence>
<feature type="transmembrane region" description="Helical" evidence="7">
    <location>
        <begin position="251"/>
        <end position="276"/>
    </location>
</feature>
<evidence type="ECO:0000259" key="10">
    <source>
        <dbReference type="Pfam" id="PF21555"/>
    </source>
</evidence>
<dbReference type="RefSeq" id="WP_048407533.1">
    <property type="nucleotide sequence ID" value="NZ_CP009687.1"/>
</dbReference>
<protein>
    <submittedName>
        <fullName evidence="11">Transporter, cation-chloride cotransporter (CCC) family</fullName>
    </submittedName>
</protein>
<feature type="transmembrane region" description="Helical" evidence="7">
    <location>
        <begin position="313"/>
        <end position="330"/>
    </location>
</feature>
<evidence type="ECO:0000259" key="8">
    <source>
        <dbReference type="Pfam" id="PF00324"/>
    </source>
</evidence>
<feature type="transmembrane region" description="Helical" evidence="7">
    <location>
        <begin position="12"/>
        <end position="33"/>
    </location>
</feature>
<evidence type="ECO:0000313" key="12">
    <source>
        <dbReference type="Proteomes" id="UP000035704"/>
    </source>
</evidence>
<evidence type="ECO:0000259" key="9">
    <source>
        <dbReference type="Pfam" id="PF21554"/>
    </source>
</evidence>
<dbReference type="Pfam" id="PF00324">
    <property type="entry name" value="AA_permease"/>
    <property type="match status" value="1"/>
</dbReference>
<feature type="transmembrane region" description="Helical" evidence="7">
    <location>
        <begin position="147"/>
        <end position="164"/>
    </location>
</feature>
<dbReference type="PANTHER" id="PTHR11827">
    <property type="entry name" value="SOLUTE CARRIER FAMILY 12, CATION COTRANSPORTERS"/>
    <property type="match status" value="1"/>
</dbReference>
<gene>
    <name evidence="11" type="ORF">CACET_c14780</name>
</gene>
<dbReference type="FunFam" id="1.20.1740.10:FF:000013">
    <property type="entry name" value="Solute carrier family 12 member"/>
    <property type="match status" value="1"/>
</dbReference>
<dbReference type="InterPro" id="IPR004842">
    <property type="entry name" value="SLC12A_fam"/>
</dbReference>
<evidence type="ECO:0000256" key="3">
    <source>
        <dbReference type="ARBA" id="ARBA00022448"/>
    </source>
</evidence>
<dbReference type="GO" id="GO:0015377">
    <property type="term" value="F:chloride:monoatomic cation symporter activity"/>
    <property type="evidence" value="ECO:0007669"/>
    <property type="project" value="InterPro"/>
</dbReference>
<dbReference type="InterPro" id="IPR048753">
    <property type="entry name" value="CCC_C_1st_subdom"/>
</dbReference>
<feature type="transmembrane region" description="Helical" evidence="7">
    <location>
        <begin position="336"/>
        <end position="354"/>
    </location>
</feature>
<feature type="domain" description="Prokaryotic cation-chloride cotransporter second C-terminal subdomain" evidence="9">
    <location>
        <begin position="580"/>
        <end position="706"/>
    </location>
</feature>
<dbReference type="Pfam" id="PF21555">
    <property type="entry name" value="CCC_C_1st_pro"/>
    <property type="match status" value="1"/>
</dbReference>
<dbReference type="OrthoDB" id="3181223at2"/>
<keyword evidence="3" id="KW-0813">Transport</keyword>
<feature type="transmembrane region" description="Helical" evidence="7">
    <location>
        <begin position="120"/>
        <end position="140"/>
    </location>
</feature>
<dbReference type="STRING" id="84022.CACET_c14780"/>
<evidence type="ECO:0000256" key="5">
    <source>
        <dbReference type="ARBA" id="ARBA00022989"/>
    </source>
</evidence>
<feature type="transmembrane region" description="Helical" evidence="7">
    <location>
        <begin position="391"/>
        <end position="407"/>
    </location>
</feature>
<evidence type="ECO:0000256" key="2">
    <source>
        <dbReference type="ARBA" id="ARBA00010593"/>
    </source>
</evidence>
<feature type="transmembrane region" description="Helical" evidence="7">
    <location>
        <begin position="215"/>
        <end position="239"/>
    </location>
</feature>
<dbReference type="InterPro" id="IPR048752">
    <property type="entry name" value="CCC_C_2nd_subdom"/>
</dbReference>
<comment type="similarity">
    <text evidence="2">Belongs to the SLC12A transporter family.</text>
</comment>
<dbReference type="EMBL" id="CP009687">
    <property type="protein sequence ID" value="AKL94938.1"/>
    <property type="molecule type" value="Genomic_DNA"/>
</dbReference>
<dbReference type="GO" id="GO:0016020">
    <property type="term" value="C:membrane"/>
    <property type="evidence" value="ECO:0007669"/>
    <property type="project" value="UniProtKB-SubCell"/>
</dbReference>
<keyword evidence="4 7" id="KW-0812">Transmembrane</keyword>
<feature type="domain" description="Prokaryotic cation-chloride cotransporter first C-terminal subdomain" evidence="10">
    <location>
        <begin position="451"/>
        <end position="575"/>
    </location>
</feature>
<organism evidence="11 12">
    <name type="scientific">Clostridium aceticum</name>
    <dbReference type="NCBI Taxonomy" id="84022"/>
    <lineage>
        <taxon>Bacteria</taxon>
        <taxon>Bacillati</taxon>
        <taxon>Bacillota</taxon>
        <taxon>Clostridia</taxon>
        <taxon>Eubacteriales</taxon>
        <taxon>Clostridiaceae</taxon>
        <taxon>Clostridium</taxon>
    </lineage>
</organism>
<dbReference type="PATRIC" id="fig|84022.6.peg.1475"/>
<dbReference type="Gene3D" id="1.20.1740.10">
    <property type="entry name" value="Amino acid/polyamine transporter I"/>
    <property type="match status" value="1"/>
</dbReference>
<feature type="transmembrane region" description="Helical" evidence="7">
    <location>
        <begin position="184"/>
        <end position="203"/>
    </location>
</feature>
<evidence type="ECO:0000256" key="7">
    <source>
        <dbReference type="SAM" id="Phobius"/>
    </source>
</evidence>
<dbReference type="Proteomes" id="UP000035704">
    <property type="component" value="Chromosome"/>
</dbReference>
<dbReference type="InterPro" id="IPR004841">
    <property type="entry name" value="AA-permease/SLC12A_dom"/>
</dbReference>
<dbReference type="Pfam" id="PF21554">
    <property type="entry name" value="CCC_C_2nd_pro"/>
    <property type="match status" value="1"/>
</dbReference>
<comment type="subcellular location">
    <subcellularLocation>
        <location evidence="1">Membrane</location>
        <topology evidence="1">Multi-pass membrane protein</topology>
    </subcellularLocation>
</comment>
<dbReference type="PANTHER" id="PTHR11827:SF72">
    <property type="entry name" value="GH08340P"/>
    <property type="match status" value="1"/>
</dbReference>
<reference evidence="11 12" key="1">
    <citation type="submission" date="2014-10" db="EMBL/GenBank/DDBJ databases">
        <title>Genome sequence of Clostridium aceticum DSM 1496.</title>
        <authorList>
            <person name="Poehlein A."/>
            <person name="Schiel-Bengelsdorf B."/>
            <person name="Gottschalk G."/>
            <person name="Duerre P."/>
            <person name="Daniel R."/>
        </authorList>
    </citation>
    <scope>NUCLEOTIDE SEQUENCE [LARGE SCALE GENOMIC DNA]</scope>
    <source>
        <strain evidence="11 12">DSM 1496</strain>
    </source>
</reference>
<proteinExistence type="inferred from homology"/>
<feature type="domain" description="Amino acid permease/ SLC12A" evidence="8">
    <location>
        <begin position="13"/>
        <end position="419"/>
    </location>
</feature>
<dbReference type="KEGG" id="cace:CACET_c14780"/>
<evidence type="ECO:0000256" key="4">
    <source>
        <dbReference type="ARBA" id="ARBA00022692"/>
    </source>
</evidence>
<feature type="transmembrane region" description="Helical" evidence="7">
    <location>
        <begin position="366"/>
        <end position="385"/>
    </location>
</feature>